<feature type="chain" id="PRO_5043428284" description="EGF-like domain-containing protein" evidence="21">
    <location>
        <begin position="27"/>
        <end position="4748"/>
    </location>
</feature>
<evidence type="ECO:0000256" key="2">
    <source>
        <dbReference type="ARBA" id="ARBA00009939"/>
    </source>
</evidence>
<dbReference type="SUPFAM" id="SSF57184">
    <property type="entry name" value="Growth factor receptor domain"/>
    <property type="match status" value="4"/>
</dbReference>
<evidence type="ECO:0000256" key="20">
    <source>
        <dbReference type="SAM" id="Phobius"/>
    </source>
</evidence>
<evidence type="ECO:0000256" key="1">
    <source>
        <dbReference type="ARBA" id="ARBA00004479"/>
    </source>
</evidence>
<dbReference type="Pfam" id="PF24468">
    <property type="entry name" value="EGF_LRP2"/>
    <property type="match status" value="1"/>
</dbReference>
<feature type="repeat" description="LDL-receptor class B" evidence="18">
    <location>
        <begin position="4345"/>
        <end position="4388"/>
    </location>
</feature>
<evidence type="ECO:0000256" key="7">
    <source>
        <dbReference type="ARBA" id="ARBA00022737"/>
    </source>
</evidence>
<dbReference type="FunFam" id="2.10.25.10:FF:000807">
    <property type="entry name" value="Low-density lipoprotein receptor domain class A"/>
    <property type="match status" value="1"/>
</dbReference>
<dbReference type="CDD" id="cd00112">
    <property type="entry name" value="LDLa"/>
    <property type="match status" value="31"/>
</dbReference>
<dbReference type="GO" id="GO:0016324">
    <property type="term" value="C:apical plasma membrane"/>
    <property type="evidence" value="ECO:0007669"/>
    <property type="project" value="TreeGrafter"/>
</dbReference>
<feature type="disulfide bond" evidence="17">
    <location>
        <begin position="3969"/>
        <end position="3987"/>
    </location>
</feature>
<dbReference type="InterPro" id="IPR018097">
    <property type="entry name" value="EGF_Ca-bd_CS"/>
</dbReference>
<dbReference type="GO" id="GO:0043235">
    <property type="term" value="C:receptor complex"/>
    <property type="evidence" value="ECO:0007669"/>
    <property type="project" value="TreeGrafter"/>
</dbReference>
<dbReference type="PROSITE" id="PS51120">
    <property type="entry name" value="LDLRB"/>
    <property type="match status" value="10"/>
</dbReference>
<evidence type="ECO:0000256" key="13">
    <source>
        <dbReference type="ARBA" id="ARBA00023176"/>
    </source>
</evidence>
<feature type="disulfide bond" evidence="17">
    <location>
        <begin position="3143"/>
        <end position="3155"/>
    </location>
</feature>
<keyword evidence="10 20" id="KW-0472">Membrane</keyword>
<dbReference type="Gene3D" id="2.120.10.30">
    <property type="entry name" value="TolB, C-terminal domain"/>
    <property type="match status" value="8"/>
</dbReference>
<dbReference type="InterPro" id="IPR002172">
    <property type="entry name" value="LDrepeatLR_classA_rpt"/>
</dbReference>
<evidence type="ECO:0000256" key="14">
    <source>
        <dbReference type="ARBA" id="ARBA00023180"/>
    </source>
</evidence>
<feature type="disulfide bond" evidence="17">
    <location>
        <begin position="4071"/>
        <end position="4086"/>
    </location>
</feature>
<dbReference type="PRINTS" id="PR00261">
    <property type="entry name" value="LDLRECEPTOR"/>
</dbReference>
<dbReference type="PROSITE" id="PS50068">
    <property type="entry name" value="LDLRA_2"/>
    <property type="match status" value="34"/>
</dbReference>
<evidence type="ECO:0000256" key="18">
    <source>
        <dbReference type="PROSITE-ProRule" id="PRU00461"/>
    </source>
</evidence>
<dbReference type="SUPFAM" id="SSF57424">
    <property type="entry name" value="LDL receptor-like module"/>
    <property type="match status" value="29"/>
</dbReference>
<feature type="disulfide bond" evidence="17">
    <location>
        <begin position="1198"/>
        <end position="1210"/>
    </location>
</feature>
<feature type="disulfide bond" evidence="17">
    <location>
        <begin position="1330"/>
        <end position="1348"/>
    </location>
</feature>
<feature type="repeat" description="LDL-receptor class B" evidence="18">
    <location>
        <begin position="2590"/>
        <end position="2640"/>
    </location>
</feature>
<feature type="disulfide bond" evidence="17">
    <location>
        <begin position="2970"/>
        <end position="2988"/>
    </location>
</feature>
<evidence type="ECO:0000256" key="19">
    <source>
        <dbReference type="SAM" id="MobiDB-lite"/>
    </source>
</evidence>
<accession>A0AAV5U5C0</accession>
<comment type="caution">
    <text evidence="16">Lacks conserved residue(s) required for the propagation of feature annotation.</text>
</comment>
<feature type="disulfide bond" evidence="17">
    <location>
        <begin position="3198"/>
        <end position="3216"/>
    </location>
</feature>
<feature type="repeat" description="LDL-receptor class B" evidence="18">
    <location>
        <begin position="1664"/>
        <end position="1708"/>
    </location>
</feature>
<feature type="disulfide bond" evidence="17">
    <location>
        <begin position="3681"/>
        <end position="3699"/>
    </location>
</feature>
<evidence type="ECO:0000259" key="22">
    <source>
        <dbReference type="PROSITE" id="PS50026"/>
    </source>
</evidence>
<feature type="disulfide bond" evidence="17">
    <location>
        <begin position="3900"/>
        <end position="3915"/>
    </location>
</feature>
<dbReference type="Pfam" id="PF00058">
    <property type="entry name" value="Ldl_recept_b"/>
    <property type="match status" value="5"/>
</dbReference>
<keyword evidence="14" id="KW-0325">Glycoprotein</keyword>
<evidence type="ECO:0000313" key="24">
    <source>
        <dbReference type="Proteomes" id="UP001432027"/>
    </source>
</evidence>
<feature type="repeat" description="LDL-receptor class B" evidence="18">
    <location>
        <begin position="1533"/>
        <end position="1575"/>
    </location>
</feature>
<feature type="compositionally biased region" description="Low complexity" evidence="19">
    <location>
        <begin position="4648"/>
        <end position="4663"/>
    </location>
</feature>
<feature type="repeat" description="LDL-receptor class B" evidence="18">
    <location>
        <begin position="4390"/>
        <end position="4431"/>
    </location>
</feature>
<evidence type="ECO:0000256" key="12">
    <source>
        <dbReference type="ARBA" id="ARBA00023170"/>
    </source>
</evidence>
<evidence type="ECO:0000256" key="11">
    <source>
        <dbReference type="ARBA" id="ARBA00023157"/>
    </source>
</evidence>
<feature type="disulfide bond" evidence="17">
    <location>
        <begin position="3103"/>
        <end position="3115"/>
    </location>
</feature>
<feature type="repeat" description="LDL-receptor class B" evidence="18">
    <location>
        <begin position="1576"/>
        <end position="1619"/>
    </location>
</feature>
<keyword evidence="12" id="KW-0675">Receptor</keyword>
<feature type="disulfide bond" evidence="17">
    <location>
        <begin position="236"/>
        <end position="254"/>
    </location>
</feature>
<evidence type="ECO:0000256" key="16">
    <source>
        <dbReference type="PROSITE-ProRule" id="PRU00076"/>
    </source>
</evidence>
<keyword evidence="6 21" id="KW-0732">Signal</keyword>
<keyword evidence="9 20" id="KW-1133">Transmembrane helix</keyword>
<comment type="caution">
    <text evidence="23">The sequence shown here is derived from an EMBL/GenBank/DDBJ whole genome shotgun (WGS) entry which is preliminary data.</text>
</comment>
<dbReference type="FunFam" id="2.120.10.30:FF:000241">
    <property type="entry name" value="Low-density lipoprotein receptor-related protein 6"/>
    <property type="match status" value="3"/>
</dbReference>
<dbReference type="SUPFAM" id="SSF63825">
    <property type="entry name" value="YWTD domain"/>
    <property type="match status" value="8"/>
</dbReference>
<feature type="disulfide bond" evidence="17">
    <location>
        <begin position="2876"/>
        <end position="2888"/>
    </location>
</feature>
<comment type="similarity">
    <text evidence="2">Belongs to the LDLR family.</text>
</comment>
<feature type="disulfide bond" evidence="17">
    <location>
        <begin position="2802"/>
        <end position="2820"/>
    </location>
</feature>
<dbReference type="FunFam" id="4.10.400.10:FF:000190">
    <property type="entry name" value="Low-density lipoprotein receptor-related protein"/>
    <property type="match status" value="1"/>
</dbReference>
<dbReference type="SMART" id="SM00192">
    <property type="entry name" value="LDLa"/>
    <property type="match status" value="35"/>
</dbReference>
<name>A0AAV5U5C0_9BILA</name>
<dbReference type="CDD" id="cd00054">
    <property type="entry name" value="EGF_CA"/>
    <property type="match status" value="1"/>
</dbReference>
<dbReference type="InterPro" id="IPR036055">
    <property type="entry name" value="LDL_receptor-like_sf"/>
</dbReference>
<feature type="disulfide bond" evidence="17">
    <location>
        <begin position="3674"/>
        <end position="3686"/>
    </location>
</feature>
<evidence type="ECO:0000256" key="4">
    <source>
        <dbReference type="ARBA" id="ARBA00022583"/>
    </source>
</evidence>
<dbReference type="GO" id="GO:0005905">
    <property type="term" value="C:clathrin-coated pit"/>
    <property type="evidence" value="ECO:0007669"/>
    <property type="project" value="UniProtKB-KW"/>
</dbReference>
<feature type="disulfide bond" evidence="17">
    <location>
        <begin position="3881"/>
        <end position="3893"/>
    </location>
</feature>
<organism evidence="23 24">
    <name type="scientific">Pristionchus entomophagus</name>
    <dbReference type="NCBI Taxonomy" id="358040"/>
    <lineage>
        <taxon>Eukaryota</taxon>
        <taxon>Metazoa</taxon>
        <taxon>Ecdysozoa</taxon>
        <taxon>Nematoda</taxon>
        <taxon>Chromadorea</taxon>
        <taxon>Rhabditida</taxon>
        <taxon>Rhabditina</taxon>
        <taxon>Diplogasteromorpha</taxon>
        <taxon>Diplogasteroidea</taxon>
        <taxon>Neodiplogasteridae</taxon>
        <taxon>Pristionchus</taxon>
    </lineage>
</organism>
<dbReference type="Gene3D" id="2.40.128.620">
    <property type="match status" value="1"/>
</dbReference>
<feature type="signal peptide" evidence="21">
    <location>
        <begin position="1"/>
        <end position="26"/>
    </location>
</feature>
<dbReference type="Gene3D" id="2.10.25.10">
    <property type="entry name" value="Laminin"/>
    <property type="match status" value="7"/>
</dbReference>
<keyword evidence="8" id="KW-0106">Calcium</keyword>
<feature type="compositionally biased region" description="Low complexity" evidence="19">
    <location>
        <begin position="4679"/>
        <end position="4693"/>
    </location>
</feature>
<dbReference type="FunFam" id="4.10.400.10:FF:000180">
    <property type="entry name" value="Low-density lipoprotein receptor-related protein"/>
    <property type="match status" value="1"/>
</dbReference>
<dbReference type="EMBL" id="BTSX01000005">
    <property type="protein sequence ID" value="GMT01972.1"/>
    <property type="molecule type" value="Genomic_DNA"/>
</dbReference>
<evidence type="ECO:0000256" key="8">
    <source>
        <dbReference type="ARBA" id="ARBA00022837"/>
    </source>
</evidence>
<feature type="disulfide bond" evidence="17">
    <location>
        <begin position="2843"/>
        <end position="2861"/>
    </location>
</feature>
<keyword evidence="4" id="KW-0254">Endocytosis</keyword>
<feature type="repeat" description="LDL-receptor class B" evidence="18">
    <location>
        <begin position="575"/>
        <end position="619"/>
    </location>
</feature>
<feature type="disulfide bond" evidence="17">
    <location>
        <begin position="3888"/>
        <end position="3906"/>
    </location>
</feature>
<dbReference type="PROSITE" id="PS01209">
    <property type="entry name" value="LDLRA_1"/>
    <property type="match status" value="14"/>
</dbReference>
<dbReference type="GO" id="GO:0005509">
    <property type="term" value="F:calcium ion binding"/>
    <property type="evidence" value="ECO:0007669"/>
    <property type="project" value="InterPro"/>
</dbReference>
<feature type="disulfide bond" evidence="17">
    <location>
        <begin position="64"/>
        <end position="82"/>
    </location>
</feature>
<keyword evidence="7" id="KW-0677">Repeat</keyword>
<evidence type="ECO:0000256" key="3">
    <source>
        <dbReference type="ARBA" id="ARBA00022536"/>
    </source>
</evidence>
<dbReference type="FunFam" id="4.10.400.10:FF:000287">
    <property type="entry name" value="Low-density lipoprotein receptor-related protein"/>
    <property type="match status" value="1"/>
</dbReference>
<dbReference type="FunFam" id="4.10.400.10:FF:000209">
    <property type="entry name" value="Low-density lipoprotein receptor-related protein"/>
    <property type="match status" value="1"/>
</dbReference>
<feature type="disulfide bond" evidence="17">
    <location>
        <begin position="3920"/>
        <end position="3932"/>
    </location>
</feature>
<dbReference type="Pfam" id="PF07645">
    <property type="entry name" value="EGF_CA"/>
    <property type="match status" value="3"/>
</dbReference>
<gene>
    <name evidence="23" type="ORF">PENTCL1PPCAC_24146</name>
</gene>
<protein>
    <recommendedName>
        <fullName evidence="22">EGF-like domain-containing protein</fullName>
    </recommendedName>
</protein>
<dbReference type="InterPro" id="IPR049883">
    <property type="entry name" value="NOTCH1_EGF-like"/>
</dbReference>
<dbReference type="FunFam" id="4.10.400.10:FF:000005">
    <property type="entry name" value="low-density lipoprotein receptor-related protein 1B"/>
    <property type="match status" value="4"/>
</dbReference>
<feature type="disulfide bond" evidence="17">
    <location>
        <begin position="76"/>
        <end position="91"/>
    </location>
</feature>
<dbReference type="FunFam" id="4.10.400.10:FF:000147">
    <property type="entry name" value="Low-density lipoprotein receptor-related protein 2"/>
    <property type="match status" value="1"/>
</dbReference>
<comment type="subcellular location">
    <subcellularLocation>
        <location evidence="15">Membrane</location>
        <location evidence="15">Coated pit</location>
    </subcellularLocation>
    <subcellularLocation>
        <location evidence="1">Membrane</location>
        <topology evidence="1">Single-pass type I membrane protein</topology>
    </subcellularLocation>
</comment>
<feature type="repeat" description="LDL-receptor class B" evidence="18">
    <location>
        <begin position="2268"/>
        <end position="2311"/>
    </location>
</feature>
<dbReference type="FunFam" id="2.10.25.10:FF:000037">
    <property type="entry name" value="Signal peptide, CUB domain and EGF-like domain-containing 2"/>
    <property type="match status" value="1"/>
</dbReference>
<dbReference type="Pfam" id="PF00057">
    <property type="entry name" value="Ldl_recept_a"/>
    <property type="match status" value="29"/>
</dbReference>
<dbReference type="InterPro" id="IPR023415">
    <property type="entry name" value="LDLR_class-A_CS"/>
</dbReference>
<feature type="disulfide bond" evidence="17">
    <location>
        <begin position="3017"/>
        <end position="3035"/>
    </location>
</feature>
<dbReference type="SMART" id="SM00135">
    <property type="entry name" value="LY"/>
    <property type="match status" value="32"/>
</dbReference>
<feature type="disulfide bond" evidence="17">
    <location>
        <begin position="2883"/>
        <end position="2901"/>
    </location>
</feature>
<dbReference type="SMART" id="SM00181">
    <property type="entry name" value="EGF"/>
    <property type="match status" value="21"/>
</dbReference>
<reference evidence="23" key="1">
    <citation type="submission" date="2023-10" db="EMBL/GenBank/DDBJ databases">
        <title>Genome assembly of Pristionchus species.</title>
        <authorList>
            <person name="Yoshida K."/>
            <person name="Sommer R.J."/>
        </authorList>
    </citation>
    <scope>NUCLEOTIDE SEQUENCE</scope>
    <source>
        <strain evidence="23">RS0144</strain>
    </source>
</reference>
<keyword evidence="24" id="KW-1185">Reference proteome</keyword>
<dbReference type="GO" id="GO:0042562">
    <property type="term" value="F:hormone binding"/>
    <property type="evidence" value="ECO:0007669"/>
    <property type="project" value="TreeGrafter"/>
</dbReference>
<proteinExistence type="inferred from homology"/>
<feature type="disulfide bond" evidence="17">
    <location>
        <begin position="2836"/>
        <end position="2848"/>
    </location>
</feature>
<feature type="repeat" description="LDL-receptor class B" evidence="18">
    <location>
        <begin position="1620"/>
        <end position="1663"/>
    </location>
</feature>
<feature type="disulfide bond" evidence="17">
    <location>
        <begin position="2963"/>
        <end position="2975"/>
    </location>
</feature>
<keyword evidence="11 16" id="KW-1015">Disulfide bond</keyword>
<feature type="disulfide bond" evidence="17">
    <location>
        <begin position="3756"/>
        <end position="3768"/>
    </location>
</feature>
<dbReference type="InterPro" id="IPR056588">
    <property type="entry name" value="EGF_LRP2"/>
</dbReference>
<feature type="disulfide bond" evidence="17">
    <location>
        <begin position="1157"/>
        <end position="1169"/>
    </location>
</feature>
<dbReference type="FunFam" id="2.120.10.30:FF:000035">
    <property type="entry name" value="Low-density lipoprotein receptor-related protein 2"/>
    <property type="match status" value="1"/>
</dbReference>
<keyword evidence="13" id="KW-0168">Coated pit</keyword>
<feature type="disulfide bond" evidence="17">
    <location>
        <begin position="4059"/>
        <end position="4077"/>
    </location>
</feature>
<dbReference type="FunFam" id="4.10.400.10:FF:000001">
    <property type="entry name" value="Low-density lipoprotein receptor-related protein 1"/>
    <property type="match status" value="1"/>
</dbReference>
<evidence type="ECO:0000256" key="17">
    <source>
        <dbReference type="PROSITE-ProRule" id="PRU00124"/>
    </source>
</evidence>
<evidence type="ECO:0000256" key="21">
    <source>
        <dbReference type="SAM" id="SignalP"/>
    </source>
</evidence>
<feature type="domain" description="EGF-like" evidence="22">
    <location>
        <begin position="4526"/>
        <end position="4556"/>
    </location>
</feature>
<dbReference type="PROSITE" id="PS00010">
    <property type="entry name" value="ASX_HYDROXYL"/>
    <property type="match status" value="1"/>
</dbReference>
<dbReference type="SMART" id="SM00179">
    <property type="entry name" value="EGF_CA"/>
    <property type="match status" value="7"/>
</dbReference>
<dbReference type="FunFam" id="2.10.25.10:FF:000009">
    <property type="entry name" value="Low-density lipoprotein receptor isoform 1"/>
    <property type="match status" value="2"/>
</dbReference>
<evidence type="ECO:0000256" key="15">
    <source>
        <dbReference type="ARBA" id="ARBA00037878"/>
    </source>
</evidence>
<feature type="disulfide bond" evidence="17">
    <location>
        <begin position="3962"/>
        <end position="3974"/>
    </location>
</feature>
<dbReference type="PROSITE" id="PS01186">
    <property type="entry name" value="EGF_2"/>
    <property type="match status" value="1"/>
</dbReference>
<feature type="disulfide bond" evidence="17">
    <location>
        <begin position="3150"/>
        <end position="3168"/>
    </location>
</feature>
<feature type="disulfide bond" evidence="17">
    <location>
        <begin position="1259"/>
        <end position="1274"/>
    </location>
</feature>
<feature type="disulfide bond" evidence="17">
    <location>
        <begin position="248"/>
        <end position="263"/>
    </location>
</feature>
<feature type="disulfide bond" evidence="17">
    <location>
        <begin position="3693"/>
        <end position="3708"/>
    </location>
</feature>
<dbReference type="Pfam" id="PF14670">
    <property type="entry name" value="FXa_inhibition"/>
    <property type="match status" value="1"/>
</dbReference>
<dbReference type="InterPro" id="IPR000152">
    <property type="entry name" value="EGF-type_Asp/Asn_hydroxyl_site"/>
</dbReference>
<dbReference type="InterPro" id="IPR051221">
    <property type="entry name" value="LDLR-related"/>
</dbReference>
<feature type="disulfide bond" evidence="17">
    <location>
        <begin position="3162"/>
        <end position="3177"/>
    </location>
</feature>
<dbReference type="InterPro" id="IPR000742">
    <property type="entry name" value="EGF"/>
</dbReference>
<feature type="repeat" description="LDL-receptor class B" evidence="18">
    <location>
        <begin position="2641"/>
        <end position="2683"/>
    </location>
</feature>
<dbReference type="InterPro" id="IPR000033">
    <property type="entry name" value="LDLR_classB_rpt"/>
</dbReference>
<dbReference type="FunFam" id="4.10.400.10:FF:000145">
    <property type="entry name" value="Low-density lipoprotein RecePtor related"/>
    <property type="match status" value="1"/>
</dbReference>
<feature type="region of interest" description="Disordered" evidence="19">
    <location>
        <begin position="4642"/>
        <end position="4748"/>
    </location>
</feature>
<dbReference type="FunFam" id="4.10.400.10:FF:000078">
    <property type="entry name" value="low-density lipoprotein receptor-related protein 2"/>
    <property type="match status" value="1"/>
</dbReference>
<feature type="disulfide bond" evidence="17">
    <location>
        <begin position="288"/>
        <end position="303"/>
    </location>
</feature>
<evidence type="ECO:0000256" key="5">
    <source>
        <dbReference type="ARBA" id="ARBA00022692"/>
    </source>
</evidence>
<feature type="disulfide bond" evidence="17">
    <location>
        <begin position="229"/>
        <end position="241"/>
    </location>
</feature>
<dbReference type="GO" id="GO:0006898">
    <property type="term" value="P:receptor-mediated endocytosis"/>
    <property type="evidence" value="ECO:0007669"/>
    <property type="project" value="TreeGrafter"/>
</dbReference>
<feature type="disulfide bond" evidence="17">
    <location>
        <begin position="1205"/>
        <end position="1223"/>
    </location>
</feature>
<dbReference type="FunFam" id="4.10.400.10:FF:000002">
    <property type="entry name" value="Low-density lipoprotein receptor-related protein 1"/>
    <property type="match status" value="1"/>
</dbReference>
<feature type="disulfide bond" evidence="17">
    <location>
        <begin position="3110"/>
        <end position="3128"/>
    </location>
</feature>
<dbReference type="PANTHER" id="PTHR22722:SF14">
    <property type="entry name" value="MEGALIN, ISOFORM A"/>
    <property type="match status" value="1"/>
</dbReference>
<dbReference type="PROSITE" id="PS00022">
    <property type="entry name" value="EGF_1"/>
    <property type="match status" value="1"/>
</dbReference>
<dbReference type="PROSITE" id="PS50026">
    <property type="entry name" value="EGF_3"/>
    <property type="match status" value="1"/>
</dbReference>
<feature type="disulfide bond" evidence="17">
    <location>
        <begin position="3763"/>
        <end position="3781"/>
    </location>
</feature>
<feature type="disulfide bond" evidence="17">
    <location>
        <begin position="1323"/>
        <end position="1335"/>
    </location>
</feature>
<sequence length="4748" mass="522013">MVTTNKCTGWPPLLLLSIYLLQAVEPLNIFPSGPPGVPRATLSGVSSGSAHSATVTCADTDFRCADGKCIRSEWRCDGSGDCHGGEDEKDCPHPGCKAEQWQCDKYVWQGVSCIAEYQRCDNTTDCADGSDEKDCPANPVSCSSADGTVFSCADGRQCFDISKKCDGKYDCRDLSDEKDNCSRNHTACFQYQFRCADGTQCIQKSWVCDGSKDCADGSDEPDTCEFKECSASEFQCKNKRCVPRKFRCDYYDDCGDNSDEEECGEYKCPPHKWRCPGTGHCIDKEKLCDSHPDCPDGGDEKNCTNNLCAFLGCQAGCKASPSGGVCTCPEGYKLDDRFQRTCSDINECAEWGYCDQLCANHRPGFTCSCLGDCYSLHMIHGSSADGANHTTRGYCMSNEAEKMKLFVARREGLYRINPTGPNEEPKRLASGEFIFGIDYDYEDKKIFWTDRLAHSAFSATVDVEGDIHDIKKLDLKSLIYPRSLAVDWITNTLYIIESGSRRIDVSTFDADRRTVLLADGLTLPLDIALDPLRGEMFFTNQFKLEACAMDGSRRRTLIDTHTHQVSGIVVDLAGKRVYWVDPKVDRVESIDYDGNDRRIVAQGMLNVPHPFGLALFDQYLYWTDWTRLGVTRIEKFGSAPEMIWTNKDNNVFPMGIAAFHKLVQPGPDQSKCLAMNIDNPCANADCQGMCLLSKDAGGFGVGYKCACPIGQKLIDGKRCEEATDYLVFSSNKVVRGIFPEIVQPALAEAVLPISPVSQRRIGMYFEVECDVHGGSFFYADIMDNTVYRIKPDGEGSAPVLVTHNDGLVSMSFDWVAKQLYYVDNIRNSLEVVKIADTGLVHPDQLVHRKLLAGLNDPVSVVVHPWKGWLFYAEAHRPAKITRCSIDGTNCQVIRNSTLGRPSEMAIDFVENRLCFGDTLLKSISCMDFDGGKLVQIPIEVPPIPVAITLMGEDLYYVHQRPYSIRKVNKKSGGSPRIIRSFTGEDRSIFSLKACTASNQPVPDPSAAHPCHSSDCAQLCFAIPGAEGSSDTNLRKQCACRTGFKLNPENEHSCMRDPSEQDEVLCSNNSTQFPCKNGRCIPNEWKCDGEDDCLDGSDEVDASGKKCYEEKPCPENTIRCMNTKKCIPAQYGCDGDNDCGDYSDEDAKYCKEGSTPTCGAKKFQCDNHRCIPDQWKCDSDNDCGDGSDEKLEVCANATCAANQFSCANGRCVPIYWLCDGDNDCYDGTDEDKERCPSVQCRADQFRCADGRQCISLRNHCDGQNDCNDGSDEDACVINTGTCTSDQFQCVSSGICIPKQWKCDGQKDCDDGSDEPTSGCAAATCKADHFKCKNSRCVLNSWLCDGENDCGDGSDESEAAGCKAAQLNLCPFDHWQCGHSEVCIPMHQLCDGKEHCPGGTDEGGRCTRDLCAADRAGCQFKCHNSPEGPVCTCPFGEQIANKTRCEPLNECLDPRTCSQKCVDEKHGFSCLCDDGYQLDKDDKRTCKVADDRKDMRIYVSNRNRIYWSDSKLENWRTFAAPVENAIAIAWDSVTDRIYWSDIREKKIFSATQNGTNVTVFVGEGLDITEGIALDWVGRNLYWVDSALNTIEVASLDVPGARTVLIHDNVDQPRGIAVDPRKGLLFWTDWGQNPRIERANMDGSNRMTIISTKIYWPNTIALDYTTDRVYFADSKLDYIDFCNYDGTGRTQVISSQKFVQHPHALAIFEDSMYYSDRRLQRLQVYPKYANGTVGTYPSHTFSKALGVAAIHKALQPAVPSSPCASHPCTHLCLLSPGQPGFACACPLGKRLADNKRSCVEEDKPFLLLIQKNNVFGVQMDAPKNTTPGLAGLVPMAGLQNAYDAAFDAAAQEMFVLEHPAKARTLASPSTDASVFRCPNGAANRTLVVRNMVAEDPYALAFDWNARNLYIANKISQTIEVVRTAGTAYRAVILKNDQTPTAVVTPVSIAVDADKGVLFWLDRGGGASDVKVAKANLDGSNPLVIASNDLAELDHIALDTANQRVYFSEAKAGRISSITYDGQDRHYVLNDAGKQPRGLAFFSDRLFYADSAFDSIDVATIIGDGQPPPFEHFKKDVENLVNIKVVQPRASSATHPCRVQNGNCDHLCIPKQFSQHSCMCASGYQTDGATGCKLYDANFLVVATKNKVIGIPLDENQNGVAMQTINGVSITSVDFEYDSKTIFVAESSGINKGVTAYTLGQSAPKQIYRSGQGSFSIRGIAVDWVNYNLYMLNVDSDRTNIEVCRLDGSNHKVIFTTKTETPTSIAVDPVGRYLYWADQGQKPTIQRALLDGTRREVIVSEGLAEPTDLIVDVNSRMLYWTDAKLDGIFRVRSTGGAPELVRSDIASAAGVALLGQNMFWTDNRLEKVFKASSKPNQTSLLLSPVALTANLKDVGEVVAFSRDNQPRATSPCQVTDNLRKTPCPQLCFATPGTQAPTCACARGVLKGRTCEEPDTYIMFADGDKIVDANIEPDVKSSHPLKEPFPAIDNLQIFDVDVNMRRIYYVTENPTEANISWFAMNNAENTRLILGPSKSKTSEKIRHISDMKMDWIGHKAYFTTGRLGKVFALDVQNEHLSTIANGDWTYAIAVDPCNGYVFWSDSGYKSHGGAYEPRIERSNMAGGDRHVIVSEGVSLPAAIVADYRDKRIYWADVNRLNIESVDYDGTNRRVVGSGYRAKSLDLWDDWLYFTDPLSNGVFRINKDTGGEAQPVVAERRVPGTLRIFASESDQRTANQACTTASSFLCKNDNGGCEQICNVVTTSELPKIQCSCNDTFELVQVPGKDYPTQCVIKSESSTQCIAPYNFQCTDGSCIKLGATCDGKPDCSDGSDELGTYCNTRSCPEGYFLCTNRKCIANSFRCNHIDDCGDNSDELECSAAITCPENSFSCANGHCINATKVCDGHNDCHDEAVSDESAATCPGLPIDCRGVRIRCPNTNICIQPADLCDGYDDCGDKADEAKLFCLAQKCADHYVRCPSGRCIPETWQCDGDNDCGEGAWDETHTNCTDAAGKKICVGDYLFQCDNGKCISRAFICDGEDDCGDSSDEHTRHKCGNRTCSEDEFHCASNAKLAQPKYECIPKSWLCDGDVTCAGGEDENSELCKGDKKECNKGEFRCANSHCIHANWECDGDNDCLDGSDEHANCTYSKCAEGFWQCANHKCIPQSWRCDGNNDCDDASDEKECAQVHRMDGTMRAICKPGQYMCANGDCIDEKKVCDRSYDCSDQSDESPQCFIDECALADKPLCEQKCTDMPIGYKCECFEGFALQEDKKSCANINECAEGISNCAQTCEDKIGTYKCGCVEGYTLARNDHSCKRVEKEPEPYLLLANKHYIRKLSLDGSVYEMAAQGFDNVVSMDVDPVDEKIYVVDTGKLRMYRVGRDDMDAPLSSYETVLRHNVFGTEGFALDWIGRKLYLLNRQERAIRVCELDGRYCKTLLRDRITQPKAIAVHPAKGYLYFTDWSLQPYIGRIALDGSPDAADPIIKLAEHDLGWPNALAIDYYSDKLFWGDAHLNEIGFMDLNGNGRHHIPAKRTSHVSSMTVFEDYLYWSDWNLREVIRSDKWTGANETVLQPVIQLPNDVRIIHPLRQPMGDNPCGSNNGGCSHLCLISAGGKDFTCACPDQFTLLEDKKSCSANCTERQFACGGDDAKCIPKLWYCDGEKDCGDGSDEPGADICGVRICPVGEFQCTNHNCTRPFQLCDGNDDCGDGSDEKDCDKPCDPWMFKCAATGKCIPKRFTCDGDDDCGDRSDEADAVCKSPDRNCTAEEFRCNNHKCIAKAWRCDNDDDCGDNSDEPAECAQEECRRGWTRCSGSYRCIPNWAFCNGQDDCRDNSDENKEQCPSCDDIGEFRCATSQRCIPKRWMCDSENDCGDNSDETDPSCGGTSRPCSESEFRCNDGKCIPGNKVCDGTVQCSDGLDESQCKMRKCRPGHKQCNDGMCIAEHKWCDRKKDCADASDENQCTDVSRRTCSPFEFECANSVCIPRKFMCDGDNDCGDNSDETTNECRTASCDPPLRFRCAHSRLCLNILQLCNGFNDCGPNDFSDEHLSMCSSFSEYGDCSLTQFKCGNGKCINATLACDRNDDCGDASDEIGCAKKDGKTCESHHDNGGCKHLCTDIPGGGFYCHCRDGFRPNPADPLDCIDVDECVGNNTCTQICHNTKGSYVCRCHDDYENNVVVGAMTGKDCRAKGDAAHVIVAADDELVLVGLGAGLGVNRHAAAHAPDEDNDIVAVDYDFRNGFMYWVDGTARKVYRSAILSGNQSHEGQVLEVDFGGLGHTPLAIAADYLTGNIYISSVADEDGQNTRVKRRSEPAQRDPNKGAIWVAKTDGRYLHRVIGGHLQLPTALVAIPSLGKICYADSGLHAKIECCEMDGSHRQILAKELIYSPSSMAVDEGKGNRIYWADPKFRRVYSILPDGTSRQTVVHDINVPFAIDVFENNVYWASRETKTLYVQDKFGRGRVSILASDLEDVHAVRVSQKYARDATRQRSPCDRAACSHLCVPLAREGFACLCPGEALPNPDGSCNAPRMEALVAPKQCKCTNGGLCSLDGACTCLPDFEGENCESGSSVSRQLIGSFAGSIFMGILVFLALAGALGLAAFGGLNLYKKRALFAKKRDAADDSGVVAFHGNVVSFSNPALETKQEPTPMEYSMQQLSSTSTSTSAAGGASTTFSNPVYDLEADEDMPSSSTRSASFRSTTSSELPPPTGADIIAPAQDLMMAPRPEVPPRPKARSGSSDRSGLVDIPLPPDEEITDV</sequence>
<feature type="disulfide bond" evidence="17">
    <location>
        <begin position="3927"/>
        <end position="3945"/>
    </location>
</feature>
<feature type="disulfide bond" evidence="17">
    <location>
        <begin position="57"/>
        <end position="69"/>
    </location>
</feature>
<dbReference type="Gene3D" id="4.10.400.10">
    <property type="entry name" value="Low-density Lipoprotein Receptor"/>
    <property type="match status" value="34"/>
</dbReference>
<dbReference type="InterPro" id="IPR009030">
    <property type="entry name" value="Growth_fac_rcpt_cys_sf"/>
</dbReference>
<feature type="disulfide bond" evidence="17">
    <location>
        <begin position="1074"/>
        <end position="1092"/>
    </location>
</feature>
<keyword evidence="3 16" id="KW-0245">EGF-like domain</keyword>
<dbReference type="Proteomes" id="UP001432027">
    <property type="component" value="Unassembled WGS sequence"/>
</dbReference>
<dbReference type="PROSITE" id="PS01187">
    <property type="entry name" value="EGF_CA"/>
    <property type="match status" value="3"/>
</dbReference>
<keyword evidence="5 20" id="KW-0812">Transmembrane</keyword>
<feature type="disulfide bond" evidence="16">
    <location>
        <begin position="4546"/>
        <end position="4555"/>
    </location>
</feature>
<feature type="disulfide bond" evidence="17">
    <location>
        <begin position="2855"/>
        <end position="2870"/>
    </location>
</feature>
<feature type="disulfide bond" evidence="17">
    <location>
        <begin position="3939"/>
        <end position="3954"/>
    </location>
</feature>
<feature type="disulfide bond" evidence="17">
    <location>
        <begin position="1164"/>
        <end position="1182"/>
    </location>
</feature>
<feature type="disulfide bond" evidence="17">
    <location>
        <begin position="4052"/>
        <end position="4064"/>
    </location>
</feature>
<feature type="disulfide bond" evidence="17">
    <location>
        <begin position="120"/>
        <end position="135"/>
    </location>
</feature>
<evidence type="ECO:0000256" key="6">
    <source>
        <dbReference type="ARBA" id="ARBA00022729"/>
    </source>
</evidence>
<feature type="disulfide bond" evidence="17">
    <location>
        <begin position="3191"/>
        <end position="3203"/>
    </location>
</feature>
<evidence type="ECO:0000313" key="23">
    <source>
        <dbReference type="EMBL" id="GMT01972.1"/>
    </source>
</evidence>
<dbReference type="InterPro" id="IPR001881">
    <property type="entry name" value="EGF-like_Ca-bd_dom"/>
</dbReference>
<feature type="transmembrane region" description="Helical" evidence="20">
    <location>
        <begin position="4573"/>
        <end position="4598"/>
    </location>
</feature>
<evidence type="ECO:0000256" key="9">
    <source>
        <dbReference type="ARBA" id="ARBA00022989"/>
    </source>
</evidence>
<dbReference type="InterPro" id="IPR011042">
    <property type="entry name" value="6-blade_b-propeller_TolB-like"/>
</dbReference>
<dbReference type="PANTHER" id="PTHR22722">
    <property type="entry name" value="LOW-DENSITY LIPOPROTEIN RECEPTOR-RELATED PROTEIN 2-RELATED"/>
    <property type="match status" value="1"/>
</dbReference>
<evidence type="ECO:0000256" key="10">
    <source>
        <dbReference type="ARBA" id="ARBA00023136"/>
    </source>
</evidence>